<name>A0A450Z196_9GAMM</name>
<dbReference type="AlphaFoldDB" id="A0A450Z196"/>
<dbReference type="PIRSF" id="PIRSF033563">
    <property type="entry name" value="UCP033563"/>
    <property type="match status" value="1"/>
</dbReference>
<dbReference type="PANTHER" id="PTHR36454:SF1">
    <property type="entry name" value="DUF1015 DOMAIN-CONTAINING PROTEIN"/>
    <property type="match status" value="1"/>
</dbReference>
<accession>A0A450Z196</accession>
<dbReference type="InterPro" id="IPR008323">
    <property type="entry name" value="UCP033563"/>
</dbReference>
<dbReference type="Pfam" id="PF06245">
    <property type="entry name" value="DUF1015"/>
    <property type="match status" value="1"/>
</dbReference>
<reference evidence="1" key="1">
    <citation type="submission" date="2019-02" db="EMBL/GenBank/DDBJ databases">
        <authorList>
            <person name="Gruber-Vodicka R. H."/>
            <person name="Seah K. B. B."/>
        </authorList>
    </citation>
    <scope>NUCLEOTIDE SEQUENCE</scope>
    <source>
        <strain evidence="1">BECK_BZ125</strain>
    </source>
</reference>
<protein>
    <submittedName>
        <fullName evidence="1">Uncharacterized conserved protein, DUF1015 family</fullName>
    </submittedName>
</protein>
<evidence type="ECO:0000313" key="1">
    <source>
        <dbReference type="EMBL" id="VFK47566.1"/>
    </source>
</evidence>
<dbReference type="PANTHER" id="PTHR36454">
    <property type="entry name" value="LMO2823 PROTEIN"/>
    <property type="match status" value="1"/>
</dbReference>
<sequence>MPQKNHSNIEPAMDLIRPFAALMPTPEYAAKVAAPPYDVVSGSEARLLAKGNPWHFLHVSRPEIDFPPDIDPYRDMVYKQGADNLQRMIREGILTRQDRPCYYIYELRSDDHAQIGIAAVSSLRAYEEERIRRHELTRPQKENDRTRHMEILDAQTGPVLLVCPSSDTLTNLLAESRRAPPDLYFEAKGGIRHTIRAISNPDKVMTISKHFAGMDSLYIADGHHRSAAAARLATLRRVANPNHTGFEPYNFFLTVIFPEDQLRILDYNRVVRELNGLSRTDFLQRVGEVFEVTESDGPIRPQTQGEFGLYIPSEWRRLTLSADRIPRQDPVARLATSLLTDWLLHPILGIRDLRHDQRIDFVGGIRGLRELERLVDAGKMAAAFSLYPTQISELLSVADAGLLMPPKSTWFEPKLADGLLSYELGQEAENCRSLRSDLTI</sequence>
<proteinExistence type="predicted"/>
<organism evidence="1">
    <name type="scientific">Candidatus Kentrum sp. TC</name>
    <dbReference type="NCBI Taxonomy" id="2126339"/>
    <lineage>
        <taxon>Bacteria</taxon>
        <taxon>Pseudomonadati</taxon>
        <taxon>Pseudomonadota</taxon>
        <taxon>Gammaproteobacteria</taxon>
        <taxon>Candidatus Kentrum</taxon>
    </lineage>
</organism>
<dbReference type="EMBL" id="CAADFT010000087">
    <property type="protein sequence ID" value="VFK47566.1"/>
    <property type="molecule type" value="Genomic_DNA"/>
</dbReference>
<gene>
    <name evidence="1" type="ORF">BECKTC1821E_GA0114239_108711</name>
</gene>